<organism evidence="2">
    <name type="scientific">Streptomyces sp. SID12501</name>
    <dbReference type="NCBI Taxonomy" id="2706042"/>
    <lineage>
        <taxon>Bacteria</taxon>
        <taxon>Bacillati</taxon>
        <taxon>Actinomycetota</taxon>
        <taxon>Actinomycetes</taxon>
        <taxon>Kitasatosporales</taxon>
        <taxon>Streptomycetaceae</taxon>
        <taxon>Streptomyces</taxon>
    </lineage>
</organism>
<dbReference type="AlphaFoldDB" id="A0A6B3C0B3"/>
<evidence type="ECO:0000256" key="1">
    <source>
        <dbReference type="SAM" id="MobiDB-lite"/>
    </source>
</evidence>
<reference evidence="2" key="1">
    <citation type="submission" date="2020-01" db="EMBL/GenBank/DDBJ databases">
        <title>Insect and environment-associated Actinomycetes.</title>
        <authorList>
            <person name="Currrie C."/>
            <person name="Chevrette M."/>
            <person name="Carlson C."/>
            <person name="Stubbendieck R."/>
            <person name="Wendt-Pienkowski E."/>
        </authorList>
    </citation>
    <scope>NUCLEOTIDE SEQUENCE</scope>
    <source>
        <strain evidence="2">SID12501</strain>
    </source>
</reference>
<gene>
    <name evidence="2" type="ORF">G3I71_30790</name>
</gene>
<evidence type="ECO:0000313" key="2">
    <source>
        <dbReference type="EMBL" id="NEC90091.1"/>
    </source>
</evidence>
<proteinExistence type="predicted"/>
<feature type="compositionally biased region" description="Low complexity" evidence="1">
    <location>
        <begin position="202"/>
        <end position="217"/>
    </location>
</feature>
<feature type="region of interest" description="Disordered" evidence="1">
    <location>
        <begin position="197"/>
        <end position="227"/>
    </location>
</feature>
<accession>A0A6B3C0B3</accession>
<protein>
    <submittedName>
        <fullName evidence="2">Uncharacterized protein</fullName>
    </submittedName>
</protein>
<comment type="caution">
    <text evidence="2">The sequence shown here is derived from an EMBL/GenBank/DDBJ whole genome shotgun (WGS) entry which is preliminary data.</text>
</comment>
<sequence>MRRIRIGTTEKAPGTARPRRVRRTWWAVGVLTAAACAGLLLTGGGDAGPRPLSADEAQRLALARFRTYRISPSEITVHAASGDGTAVVRAVVDHRRHRAVGWYEVTGTGRPDGGLLAWDQSGLAVADGAPTAAAEGALRAAGRLKATAWTHRAFGAAPLDTALKLALSLGADRPDNAQLLAQSGPLRLRDERVDGRRYDVFSGPRPRPNASASSSGPRGDRSPLSYWIDEEGSMRRVRAELGEGRTVTLDLGGVRVRGVTFPGAPWGER</sequence>
<name>A0A6B3C0B3_9ACTN</name>
<dbReference type="EMBL" id="JAAGLU010000029">
    <property type="protein sequence ID" value="NEC90091.1"/>
    <property type="molecule type" value="Genomic_DNA"/>
</dbReference>
<dbReference type="RefSeq" id="WP_164319675.1">
    <property type="nucleotide sequence ID" value="NZ_JAAGLU010000029.1"/>
</dbReference>